<evidence type="ECO:0000313" key="4">
    <source>
        <dbReference type="EMBL" id="PMS27852.1"/>
    </source>
</evidence>
<protein>
    <submittedName>
        <fullName evidence="4">AsmA family protein</fullName>
    </submittedName>
</protein>
<accession>A0A2N7WEN1</accession>
<reference evidence="4 5" key="1">
    <citation type="submission" date="2018-01" db="EMBL/GenBank/DDBJ databases">
        <title>Whole genome analyses suggest that Burkholderia sensu lato contains two further novel genera in the rhizoxinica-symbiotica group Mycetohabitans gen. nov., and Trinickia gen. nov.: implications for the evolution of diazotrophy and nodulation in the Burkholderiaceae.</title>
        <authorList>
            <person name="Estrada-de los Santos P."/>
            <person name="Palmer M."/>
            <person name="Chavez-Ramirez B."/>
            <person name="Beukes C."/>
            <person name="Steenkamp E.T."/>
            <person name="Hirsch A.M."/>
            <person name="Manyaka P."/>
            <person name="Maluk M."/>
            <person name="Lafos M."/>
            <person name="Crook M."/>
            <person name="Gross E."/>
            <person name="Simon M.F."/>
            <person name="Bueno dos Reis Junior F."/>
            <person name="Poole P.S."/>
            <person name="Venter S.N."/>
            <person name="James E.K."/>
        </authorList>
    </citation>
    <scope>NUCLEOTIDE SEQUENCE [LARGE SCALE GENOMIC DNA]</scope>
    <source>
        <strain evidence="4 5">GP25-8</strain>
    </source>
</reference>
<evidence type="ECO:0000259" key="3">
    <source>
        <dbReference type="Pfam" id="PF05170"/>
    </source>
</evidence>
<feature type="compositionally biased region" description="Low complexity" evidence="1">
    <location>
        <begin position="243"/>
        <end position="257"/>
    </location>
</feature>
<evidence type="ECO:0000256" key="1">
    <source>
        <dbReference type="SAM" id="MobiDB-lite"/>
    </source>
</evidence>
<dbReference type="RefSeq" id="WP_102608502.1">
    <property type="nucleotide sequence ID" value="NZ_CADIKD010000004.1"/>
</dbReference>
<name>A0A2N7WEN1_9BURK</name>
<feature type="domain" description="AsmA" evidence="3">
    <location>
        <begin position="11"/>
        <end position="643"/>
    </location>
</feature>
<proteinExistence type="predicted"/>
<comment type="caution">
    <text evidence="4">The sequence shown here is derived from an EMBL/GenBank/DDBJ whole genome shotgun (WGS) entry which is preliminary data.</text>
</comment>
<gene>
    <name evidence="4" type="ORF">C0Z19_02840</name>
</gene>
<evidence type="ECO:0000256" key="2">
    <source>
        <dbReference type="SAM" id="Phobius"/>
    </source>
</evidence>
<evidence type="ECO:0000313" key="5">
    <source>
        <dbReference type="Proteomes" id="UP000235347"/>
    </source>
</evidence>
<sequence length="761" mass="80680">MAHPSTVARTTGKVLAWIIVIVLVLCAAIAVFVVTFDWNRARPWVDDKVSQAIGRPFVIHGDLRVGWQRPVSEHGWRAWVPWPRFSAGNVTVGNPAWAASQTFAKLDKISFDVEVLPLLARTISVPSIDLVNPSIDLERLKDGRDNWTFNLPKSNGPSRWTLRLADLGFDKGHVALSDEVKQVALNVDVDTLGHPLPIGDVMKQQEAVSHGAAAQVVGRGGARKLASQAKTALGAQEASAEMAASSPSAASPAHAASGTVPSQSTASAASAASSTAAHRDGSLVYSLAWQAKGSYRKTDISGTGKLGSVLALRDANRPFPLQADVKVGDTRLALVGTLTDPAHLSALDLRLWLQGQDLSHLYSILGVTLPQTPPYATDGRLIGQLNPGANVFTYKDFTGRVGGSDLEGTLTYRSREPRPALTGHVSSNVLRFSDLAPIVGADSNANKARRGAAVAQPGNRALPVEPFHTDRWKAMDADVTFKGRRILKDPALPITDVDTHVIMKDGVLTFDPLNFGVAGGTLSSNFYLDGAAAPLKARMKLSARHLRLKQLFPTQKTMQSALGEVNGDASLSATGNSPAALGATLDGEAKLLITQGKVSLLLMEAAGLNVANVVYEKLFGTRDIDINCMAADFAAQDGVLDTRTFALDTADAVIGMDGKINLRDETMNLTIHPHTKGFRIITLRSPLYVKGTFKHPDVGVSKTAIALRAGAAVGLGLLNPLAALIPLISPSHTKPTPCDALLAQMRTAPRAPPPGVHAAAH</sequence>
<feature type="transmembrane region" description="Helical" evidence="2">
    <location>
        <begin position="14"/>
        <end position="36"/>
    </location>
</feature>
<dbReference type="GO" id="GO:0090313">
    <property type="term" value="P:regulation of protein targeting to membrane"/>
    <property type="evidence" value="ECO:0007669"/>
    <property type="project" value="TreeGrafter"/>
</dbReference>
<organism evidence="4 5">
    <name type="scientific">Trinickia soli</name>
    <dbReference type="NCBI Taxonomy" id="380675"/>
    <lineage>
        <taxon>Bacteria</taxon>
        <taxon>Pseudomonadati</taxon>
        <taxon>Pseudomonadota</taxon>
        <taxon>Betaproteobacteria</taxon>
        <taxon>Burkholderiales</taxon>
        <taxon>Burkholderiaceae</taxon>
        <taxon>Trinickia</taxon>
    </lineage>
</organism>
<dbReference type="GO" id="GO:0005886">
    <property type="term" value="C:plasma membrane"/>
    <property type="evidence" value="ECO:0007669"/>
    <property type="project" value="TreeGrafter"/>
</dbReference>
<keyword evidence="2" id="KW-1133">Transmembrane helix</keyword>
<keyword evidence="2" id="KW-0472">Membrane</keyword>
<dbReference type="Proteomes" id="UP000235347">
    <property type="component" value="Unassembled WGS sequence"/>
</dbReference>
<dbReference type="PANTHER" id="PTHR30441:SF9">
    <property type="entry name" value="ASMA FAMILY PROTEIN YHJG"/>
    <property type="match status" value="1"/>
</dbReference>
<keyword evidence="2" id="KW-0812">Transmembrane</keyword>
<dbReference type="InterPro" id="IPR052894">
    <property type="entry name" value="AsmA-related"/>
</dbReference>
<keyword evidence="5" id="KW-1185">Reference proteome</keyword>
<dbReference type="AlphaFoldDB" id="A0A2N7WEN1"/>
<dbReference type="EMBL" id="PNYB01000002">
    <property type="protein sequence ID" value="PMS27852.1"/>
    <property type="molecule type" value="Genomic_DNA"/>
</dbReference>
<dbReference type="InterPro" id="IPR007844">
    <property type="entry name" value="AsmA"/>
</dbReference>
<feature type="region of interest" description="Disordered" evidence="1">
    <location>
        <begin position="243"/>
        <end position="262"/>
    </location>
</feature>
<dbReference type="PANTHER" id="PTHR30441">
    <property type="entry name" value="DUF748 DOMAIN-CONTAINING PROTEIN"/>
    <property type="match status" value="1"/>
</dbReference>
<dbReference type="Pfam" id="PF05170">
    <property type="entry name" value="AsmA"/>
    <property type="match status" value="1"/>
</dbReference>